<gene>
    <name evidence="2" type="ORF">EYF80_035257</name>
</gene>
<feature type="region of interest" description="Disordered" evidence="1">
    <location>
        <begin position="11"/>
        <end position="63"/>
    </location>
</feature>
<protein>
    <submittedName>
        <fullName evidence="2">Uncharacterized protein</fullName>
    </submittedName>
</protein>
<name>A0A4Z2GP63_9TELE</name>
<dbReference type="Proteomes" id="UP000314294">
    <property type="component" value="Unassembled WGS sequence"/>
</dbReference>
<sequence length="121" mass="13653">MSRWWLGLEHRDDPGAPDVEVLGGGGGVRKRTGRRRRPPFSHNNGARVTGVRSEAQRRRNTRFHSLPSRFCSRSLLKSKSSSRADALLSPEMGGGGRRRRTNLAVLYTAFEREDVCYMAVR</sequence>
<dbReference type="AlphaFoldDB" id="A0A4Z2GP63"/>
<evidence type="ECO:0000256" key="1">
    <source>
        <dbReference type="SAM" id="MobiDB-lite"/>
    </source>
</evidence>
<feature type="region of interest" description="Disordered" evidence="1">
    <location>
        <begin position="77"/>
        <end position="98"/>
    </location>
</feature>
<reference evidence="2 3" key="1">
    <citation type="submission" date="2019-03" db="EMBL/GenBank/DDBJ databases">
        <title>First draft genome of Liparis tanakae, snailfish: a comprehensive survey of snailfish specific genes.</title>
        <authorList>
            <person name="Kim W."/>
            <person name="Song I."/>
            <person name="Jeong J.-H."/>
            <person name="Kim D."/>
            <person name="Kim S."/>
            <person name="Ryu S."/>
            <person name="Song J.Y."/>
            <person name="Lee S.K."/>
        </authorList>
    </citation>
    <scope>NUCLEOTIDE SEQUENCE [LARGE SCALE GENOMIC DNA]</scope>
    <source>
        <tissue evidence="2">Muscle</tissue>
    </source>
</reference>
<keyword evidence="3" id="KW-1185">Reference proteome</keyword>
<evidence type="ECO:0000313" key="3">
    <source>
        <dbReference type="Proteomes" id="UP000314294"/>
    </source>
</evidence>
<dbReference type="EMBL" id="SRLO01000481">
    <property type="protein sequence ID" value="TNN54554.1"/>
    <property type="molecule type" value="Genomic_DNA"/>
</dbReference>
<feature type="compositionally biased region" description="Basic residues" evidence="1">
    <location>
        <begin position="28"/>
        <end position="39"/>
    </location>
</feature>
<evidence type="ECO:0000313" key="2">
    <source>
        <dbReference type="EMBL" id="TNN54554.1"/>
    </source>
</evidence>
<comment type="caution">
    <text evidence="2">The sequence shown here is derived from an EMBL/GenBank/DDBJ whole genome shotgun (WGS) entry which is preliminary data.</text>
</comment>
<proteinExistence type="predicted"/>
<feature type="compositionally biased region" description="Low complexity" evidence="1">
    <location>
        <begin position="77"/>
        <end position="89"/>
    </location>
</feature>
<accession>A0A4Z2GP63</accession>
<organism evidence="2 3">
    <name type="scientific">Liparis tanakae</name>
    <name type="common">Tanaka's snailfish</name>
    <dbReference type="NCBI Taxonomy" id="230148"/>
    <lineage>
        <taxon>Eukaryota</taxon>
        <taxon>Metazoa</taxon>
        <taxon>Chordata</taxon>
        <taxon>Craniata</taxon>
        <taxon>Vertebrata</taxon>
        <taxon>Euteleostomi</taxon>
        <taxon>Actinopterygii</taxon>
        <taxon>Neopterygii</taxon>
        <taxon>Teleostei</taxon>
        <taxon>Neoteleostei</taxon>
        <taxon>Acanthomorphata</taxon>
        <taxon>Eupercaria</taxon>
        <taxon>Perciformes</taxon>
        <taxon>Cottioidei</taxon>
        <taxon>Cottales</taxon>
        <taxon>Liparidae</taxon>
        <taxon>Liparis</taxon>
    </lineage>
</organism>